<comment type="caution">
    <text evidence="1">The sequence shown here is derived from an EMBL/GenBank/DDBJ whole genome shotgun (WGS) entry which is preliminary data.</text>
</comment>
<keyword evidence="2" id="KW-1185">Reference proteome</keyword>
<reference evidence="1 2" key="1">
    <citation type="submission" date="2021-06" db="EMBL/GenBank/DDBJ databases">
        <authorList>
            <person name="Palmer J.M."/>
        </authorList>
    </citation>
    <scope>NUCLEOTIDE SEQUENCE [LARGE SCALE GENOMIC DNA]</scope>
    <source>
        <strain evidence="1 2">XR_2019</strain>
        <tissue evidence="1">Muscle</tissue>
    </source>
</reference>
<sequence>MNYRLGPAQRIPGQTGEFAQLSSNTFFNELQTLAADFSRGPEGTRGSPVVPGVTWVLLRVIIKRKLQEPRFTGPFQVLEKTSHAVRLGGKGEIWYHWSQSAPAE</sequence>
<name>A0ABV0XAI3_9TELE</name>
<proteinExistence type="predicted"/>
<evidence type="ECO:0000313" key="1">
    <source>
        <dbReference type="EMBL" id="MEQ2278459.1"/>
    </source>
</evidence>
<dbReference type="EMBL" id="JAHRIM010096873">
    <property type="protein sequence ID" value="MEQ2278459.1"/>
    <property type="molecule type" value="Genomic_DNA"/>
</dbReference>
<dbReference type="Proteomes" id="UP001444071">
    <property type="component" value="Unassembled WGS sequence"/>
</dbReference>
<evidence type="ECO:0000313" key="2">
    <source>
        <dbReference type="Proteomes" id="UP001444071"/>
    </source>
</evidence>
<protein>
    <submittedName>
        <fullName evidence="1">Uncharacterized protein</fullName>
    </submittedName>
</protein>
<organism evidence="1 2">
    <name type="scientific">Xenotaenia resolanae</name>
    <dbReference type="NCBI Taxonomy" id="208358"/>
    <lineage>
        <taxon>Eukaryota</taxon>
        <taxon>Metazoa</taxon>
        <taxon>Chordata</taxon>
        <taxon>Craniata</taxon>
        <taxon>Vertebrata</taxon>
        <taxon>Euteleostomi</taxon>
        <taxon>Actinopterygii</taxon>
        <taxon>Neopterygii</taxon>
        <taxon>Teleostei</taxon>
        <taxon>Neoteleostei</taxon>
        <taxon>Acanthomorphata</taxon>
        <taxon>Ovalentaria</taxon>
        <taxon>Atherinomorphae</taxon>
        <taxon>Cyprinodontiformes</taxon>
        <taxon>Goodeidae</taxon>
        <taxon>Xenotaenia</taxon>
    </lineage>
</organism>
<dbReference type="Gene3D" id="2.30.30.850">
    <property type="match status" value="1"/>
</dbReference>
<gene>
    <name evidence="1" type="ORF">XENORESO_018684</name>
</gene>
<accession>A0ABV0XAI3</accession>